<keyword evidence="8 13" id="KW-0012">Acyltransferase</keyword>
<evidence type="ECO:0000256" key="5">
    <source>
        <dbReference type="ARBA" id="ARBA00022679"/>
    </source>
</evidence>
<dbReference type="EMBL" id="SMYO01000025">
    <property type="protein sequence ID" value="TDK56243.1"/>
    <property type="molecule type" value="Genomic_DNA"/>
</dbReference>
<gene>
    <name evidence="13" type="primary">pduL</name>
    <name evidence="13" type="ORF">E2K98_27170</name>
</gene>
<keyword evidence="7" id="KW-0862">Zinc</keyword>
<dbReference type="NCBIfam" id="NF011652">
    <property type="entry name" value="PRK15070.1"/>
    <property type="match status" value="1"/>
</dbReference>
<dbReference type="Proteomes" id="UP000295132">
    <property type="component" value="Unassembled WGS sequence"/>
</dbReference>
<evidence type="ECO:0000256" key="12">
    <source>
        <dbReference type="ARBA" id="ARBA00047589"/>
    </source>
</evidence>
<evidence type="ECO:0000256" key="9">
    <source>
        <dbReference type="ARBA" id="ARBA00030044"/>
    </source>
</evidence>
<evidence type="ECO:0000256" key="8">
    <source>
        <dbReference type="ARBA" id="ARBA00023315"/>
    </source>
</evidence>
<reference evidence="13 14" key="1">
    <citation type="submission" date="2019-03" db="EMBL/GenBank/DDBJ databases">
        <title>Bacillus niacini sp. nov. a Nicotinate-Metabolizing Mesophile Isolated from Soil.</title>
        <authorList>
            <person name="Zhang G."/>
        </authorList>
    </citation>
    <scope>NUCLEOTIDE SEQUENCE [LARGE SCALE GENOMIC DNA]</scope>
    <source>
        <strain evidence="13 14">WN066</strain>
    </source>
</reference>
<protein>
    <recommendedName>
        <fullName evidence="4">Phosphate propanoyltransferase</fullName>
        <ecNumber evidence="3">2.3.1.222</ecNumber>
    </recommendedName>
    <alternativeName>
        <fullName evidence="10">Phosphate acyltransferase PduL</fullName>
    </alternativeName>
    <alternativeName>
        <fullName evidence="9">Phosphotransacylase PduL</fullName>
    </alternativeName>
    <alternativeName>
        <fullName evidence="11">Propanediol utilization protein PduL</fullName>
    </alternativeName>
</protein>
<dbReference type="GO" id="GO:0016747">
    <property type="term" value="F:acyltransferase activity, transferring groups other than amino-acyl groups"/>
    <property type="evidence" value="ECO:0007669"/>
    <property type="project" value="InterPro"/>
</dbReference>
<comment type="caution">
    <text evidence="13">The sequence shown here is derived from an EMBL/GenBank/DDBJ whole genome shotgun (WGS) entry which is preliminary data.</text>
</comment>
<evidence type="ECO:0000256" key="6">
    <source>
        <dbReference type="ARBA" id="ARBA00022723"/>
    </source>
</evidence>
<dbReference type="GO" id="GO:0046872">
    <property type="term" value="F:metal ion binding"/>
    <property type="evidence" value="ECO:0007669"/>
    <property type="project" value="UniProtKB-KW"/>
</dbReference>
<dbReference type="EC" id="2.3.1.222" evidence="3"/>
<dbReference type="Pfam" id="PF06130">
    <property type="entry name" value="PTAC"/>
    <property type="match status" value="1"/>
</dbReference>
<dbReference type="InterPro" id="IPR008300">
    <property type="entry name" value="PTAC"/>
</dbReference>
<name>A0A4R5VKA6_9BACI</name>
<dbReference type="SUPFAM" id="SSF50692">
    <property type="entry name" value="ADC-like"/>
    <property type="match status" value="1"/>
</dbReference>
<dbReference type="AlphaFoldDB" id="A0A4R5VKA6"/>
<accession>A0A4R5VKA6</accession>
<dbReference type="PANTHER" id="PTHR39453:SF1">
    <property type="entry name" value="PHOSPHATE PROPANOYLTRANSFERASE"/>
    <property type="match status" value="1"/>
</dbReference>
<evidence type="ECO:0000256" key="7">
    <source>
        <dbReference type="ARBA" id="ARBA00022833"/>
    </source>
</evidence>
<evidence type="ECO:0000256" key="11">
    <source>
        <dbReference type="ARBA" id="ARBA00033077"/>
    </source>
</evidence>
<organism evidence="13 14">
    <name type="scientific">Bacillus salipaludis</name>
    <dbReference type="NCBI Taxonomy" id="2547811"/>
    <lineage>
        <taxon>Bacteria</taxon>
        <taxon>Bacillati</taxon>
        <taxon>Bacillota</taxon>
        <taxon>Bacilli</taxon>
        <taxon>Bacillales</taxon>
        <taxon>Bacillaceae</taxon>
        <taxon>Bacillus</taxon>
    </lineage>
</organism>
<keyword evidence="6" id="KW-0479">Metal-binding</keyword>
<dbReference type="InterPro" id="IPR009010">
    <property type="entry name" value="Asp_de-COase-like_dom_sf"/>
</dbReference>
<keyword evidence="5 13" id="KW-0808">Transferase</keyword>
<evidence type="ECO:0000256" key="1">
    <source>
        <dbReference type="ARBA" id="ARBA00001947"/>
    </source>
</evidence>
<evidence type="ECO:0000256" key="4">
    <source>
        <dbReference type="ARBA" id="ARBA00020837"/>
    </source>
</evidence>
<proteinExistence type="inferred from homology"/>
<evidence type="ECO:0000313" key="13">
    <source>
        <dbReference type="EMBL" id="TDK56243.1"/>
    </source>
</evidence>
<evidence type="ECO:0000256" key="3">
    <source>
        <dbReference type="ARBA" id="ARBA00012206"/>
    </source>
</evidence>
<comment type="catalytic activity">
    <reaction evidence="12">
        <text>propanoyl-CoA + phosphate = propanoyl phosphate + CoA</text>
        <dbReference type="Rhea" id="RHEA:28046"/>
        <dbReference type="ChEBI" id="CHEBI:43474"/>
        <dbReference type="ChEBI" id="CHEBI:57287"/>
        <dbReference type="ChEBI" id="CHEBI:57392"/>
        <dbReference type="ChEBI" id="CHEBI:58933"/>
        <dbReference type="EC" id="2.3.1.222"/>
    </reaction>
</comment>
<evidence type="ECO:0000313" key="14">
    <source>
        <dbReference type="Proteomes" id="UP000295132"/>
    </source>
</evidence>
<evidence type="ECO:0000256" key="2">
    <source>
        <dbReference type="ARBA" id="ARBA00007342"/>
    </source>
</evidence>
<sequence length="283" mass="31101">MNEQAIRTIVEEVIQQLLKKDSRPNTIPMAVSARHCHLSQTDLEILFGKGYELTKKADLSQPGQFAANETVVIVGPRGSIEKVRILGPARSLTQVEVSKTDAVKLGVNPPIRESGNIVGSAPITLVGPKGSIYKNEGLIIAQAHIHMHPDDAAHFGVENGEYVRIRTEGERPVSFEKVLIRVSPRYRLEMHIDTDEANAGLITTGQTGSIVKDGEPPARPLPTLKEPVQTQEPEAFIFQKNLLTKREVQACKSESISVRKGTIVTPLARDAARELKKTIRVMD</sequence>
<comment type="similarity">
    <text evidence="2">Belongs to the PduL family.</text>
</comment>
<evidence type="ECO:0000256" key="10">
    <source>
        <dbReference type="ARBA" id="ARBA00030939"/>
    </source>
</evidence>
<dbReference type="PANTHER" id="PTHR39453">
    <property type="entry name" value="PHOSPHATE PROPANOYLTRANSFERASE"/>
    <property type="match status" value="1"/>
</dbReference>
<comment type="cofactor">
    <cofactor evidence="1">
        <name>Zn(2+)</name>
        <dbReference type="ChEBI" id="CHEBI:29105"/>
    </cofactor>
</comment>